<reference evidence="3 4" key="1">
    <citation type="submission" date="2021-03" db="EMBL/GenBank/DDBJ databases">
        <title>Sequencing the genomes of 1000 actinobacteria strains.</title>
        <authorList>
            <person name="Klenk H.-P."/>
        </authorList>
    </citation>
    <scope>NUCLEOTIDE SEQUENCE [LARGE SCALE GENOMIC DNA]</scope>
    <source>
        <strain evidence="3 4">DSM 46670</strain>
    </source>
</reference>
<dbReference type="EMBL" id="JAGINW010000001">
    <property type="protein sequence ID" value="MBP2320499.1"/>
    <property type="molecule type" value="Genomic_DNA"/>
</dbReference>
<sequence length="98" mass="11253">MDVTGFGILGTLVVVIGYLLIANHRDRTTYQRAMRQRDNEHAAELTALRKAHKEDLTSLRTRLSTLEDRLAELETELDHERDLRRAAQDDAAAARRRL</sequence>
<protein>
    <submittedName>
        <fullName evidence="3">Outer membrane murein-binding lipoprotein Lpp</fullName>
    </submittedName>
</protein>
<feature type="coiled-coil region" evidence="1">
    <location>
        <begin position="49"/>
        <end position="90"/>
    </location>
</feature>
<keyword evidence="2" id="KW-1133">Transmembrane helix</keyword>
<feature type="transmembrane region" description="Helical" evidence="2">
    <location>
        <begin position="6"/>
        <end position="22"/>
    </location>
</feature>
<keyword evidence="2" id="KW-0812">Transmembrane</keyword>
<comment type="caution">
    <text evidence="3">The sequence shown here is derived from an EMBL/GenBank/DDBJ whole genome shotgun (WGS) entry which is preliminary data.</text>
</comment>
<gene>
    <name evidence="3" type="ORF">JOF56_000884</name>
</gene>
<keyword evidence="1" id="KW-0175">Coiled coil</keyword>
<evidence type="ECO:0000256" key="1">
    <source>
        <dbReference type="SAM" id="Coils"/>
    </source>
</evidence>
<keyword evidence="3" id="KW-0449">Lipoprotein</keyword>
<organism evidence="3 4">
    <name type="scientific">Kibdelosporangium banguiense</name>
    <dbReference type="NCBI Taxonomy" id="1365924"/>
    <lineage>
        <taxon>Bacteria</taxon>
        <taxon>Bacillati</taxon>
        <taxon>Actinomycetota</taxon>
        <taxon>Actinomycetes</taxon>
        <taxon>Pseudonocardiales</taxon>
        <taxon>Pseudonocardiaceae</taxon>
        <taxon>Kibdelosporangium</taxon>
    </lineage>
</organism>
<dbReference type="Proteomes" id="UP001519332">
    <property type="component" value="Unassembled WGS sequence"/>
</dbReference>
<keyword evidence="4" id="KW-1185">Reference proteome</keyword>
<accession>A0ABS4T991</accession>
<keyword evidence="2" id="KW-0472">Membrane</keyword>
<evidence type="ECO:0000313" key="3">
    <source>
        <dbReference type="EMBL" id="MBP2320499.1"/>
    </source>
</evidence>
<evidence type="ECO:0000256" key="2">
    <source>
        <dbReference type="SAM" id="Phobius"/>
    </source>
</evidence>
<dbReference type="RefSeq" id="WP_209634718.1">
    <property type="nucleotide sequence ID" value="NZ_JAGINW010000001.1"/>
</dbReference>
<evidence type="ECO:0000313" key="4">
    <source>
        <dbReference type="Proteomes" id="UP001519332"/>
    </source>
</evidence>
<name>A0ABS4T991_9PSEU</name>
<proteinExistence type="predicted"/>